<dbReference type="Proteomes" id="UP000189777">
    <property type="component" value="Unassembled WGS sequence"/>
</dbReference>
<keyword evidence="2" id="KW-1185">Reference proteome</keyword>
<organism evidence="1 2">
    <name type="scientific">Krasilnikoviella flava</name>
    <dbReference type="NCBI Taxonomy" id="526729"/>
    <lineage>
        <taxon>Bacteria</taxon>
        <taxon>Bacillati</taxon>
        <taxon>Actinomycetota</taxon>
        <taxon>Actinomycetes</taxon>
        <taxon>Micrococcales</taxon>
        <taxon>Promicromonosporaceae</taxon>
        <taxon>Krasilnikoviella</taxon>
    </lineage>
</organism>
<dbReference type="STRING" id="526729.SAMN04324258_2642"/>
<dbReference type="EMBL" id="FUZQ01000004">
    <property type="protein sequence ID" value="SKC68874.1"/>
    <property type="molecule type" value="Genomic_DNA"/>
</dbReference>
<evidence type="ECO:0000313" key="1">
    <source>
        <dbReference type="EMBL" id="SKC68874.1"/>
    </source>
</evidence>
<proteinExistence type="predicted"/>
<protein>
    <submittedName>
        <fullName evidence="1">Uncharacterized protein</fullName>
    </submittedName>
</protein>
<name>A0A1T5KYS6_9MICO</name>
<accession>A0A1T5KYS6</accession>
<dbReference type="AlphaFoldDB" id="A0A1T5KYS6"/>
<sequence>MNRDIVAPRHDRLHDLLGELAAAQWAVEDAVMVVDGGLPIDLTDYLTARARLDLAVTVWNLRVVDRPSREVPRVPLTPLASRSK</sequence>
<evidence type="ECO:0000313" key="2">
    <source>
        <dbReference type="Proteomes" id="UP000189777"/>
    </source>
</evidence>
<gene>
    <name evidence="1" type="ORF">SAMN04324258_2642</name>
</gene>
<reference evidence="1 2" key="1">
    <citation type="submission" date="2017-02" db="EMBL/GenBank/DDBJ databases">
        <authorList>
            <person name="Peterson S.W."/>
        </authorList>
    </citation>
    <scope>NUCLEOTIDE SEQUENCE [LARGE SCALE GENOMIC DNA]</scope>
    <source>
        <strain evidence="1 2">DSM 21481</strain>
    </source>
</reference>
<dbReference type="RefSeq" id="WP_079574919.1">
    <property type="nucleotide sequence ID" value="NZ_FUZQ01000004.1"/>
</dbReference>